<feature type="non-terminal residue" evidence="1">
    <location>
        <position position="664"/>
    </location>
</feature>
<comment type="caution">
    <text evidence="1">The sequence shown here is derived from an EMBL/GenBank/DDBJ whole genome shotgun (WGS) entry which is preliminary data.</text>
</comment>
<dbReference type="AlphaFoldDB" id="A0A2M6XBE6"/>
<gene>
    <name evidence="1" type="ORF">COT66_00450</name>
</gene>
<protein>
    <submittedName>
        <fullName evidence="1">Uncharacterized protein</fullName>
    </submittedName>
</protein>
<organism evidence="1 2">
    <name type="scientific">Candidatus Shapirobacteria bacterium CG09_land_8_20_14_0_10_49_15</name>
    <dbReference type="NCBI Taxonomy" id="1974482"/>
    <lineage>
        <taxon>Bacteria</taxon>
        <taxon>Candidatus Shapironibacteriota</taxon>
    </lineage>
</organism>
<evidence type="ECO:0000313" key="2">
    <source>
        <dbReference type="Proteomes" id="UP000231214"/>
    </source>
</evidence>
<evidence type="ECO:0000313" key="1">
    <source>
        <dbReference type="EMBL" id="PIU02394.1"/>
    </source>
</evidence>
<dbReference type="EMBL" id="PEZK01000008">
    <property type="protein sequence ID" value="PIU02394.1"/>
    <property type="molecule type" value="Genomic_DNA"/>
</dbReference>
<sequence length="664" mass="73310">MNARLRQHYLQLWELADSLERDWWQEQEKASLRQTLRDAVATDANLASIVDITASNFLEQLTNRLQVLAVSQPEISQSNLPPAETLKQIQQTQNHLFHLPQETNFTFHHGKKGGPNVTDTELQTILTKHGLIYTNGKFAATINETDRRAAAQEISQKSTAHFHRQQLEKEITSLFEGQAPANLFAREFFGTPEGVPGVASFLAEKISQKSADYLGQRISAHQHGHFDPLAPNSQKALNRAVEETRDHIAANRLFTSQEQATIGRQINAMITSSPKFRLLTARNQQLVLNRVNETLGQISSVSQTPSQIISFKVRATKHGRPALTSFQAGYRESERKTKKFEAIPNRPQNVVSTALRAAGRGLNSPEVQLSTRNISRNISDFSRDPFGATLRYPYYSLVYLLPKPITDLFLPSKDSLRSKVKLIYGVSISPDAQRQLLENFGKNILKSIGSKVGFYTRDFKSDYHFAPVAALGWVSDKAFTGLGEGVGWVFGKIPGVGKTLKESISRSVGSKRNRQKSLLTSWMVSLPLALLKLVPGGIWALAKKIPFVAKSWANLSVSTKLSLFKFLRIGKGVLGSLSKALPHGLISGGLGYLATGNPLAGGGLGLTDLTFHFLRNLGQVTEIGNWAVGAHTTIFGKAFGFAISNRWFYLPIKGSLAGLLVSQF</sequence>
<dbReference type="Proteomes" id="UP000231214">
    <property type="component" value="Unassembled WGS sequence"/>
</dbReference>
<proteinExistence type="predicted"/>
<name>A0A2M6XBE6_9BACT</name>
<reference evidence="2" key="1">
    <citation type="submission" date="2017-09" db="EMBL/GenBank/DDBJ databases">
        <title>Depth-based differentiation of microbial function through sediment-hosted aquifers and enrichment of novel symbionts in the deep terrestrial subsurface.</title>
        <authorList>
            <person name="Probst A.J."/>
            <person name="Ladd B."/>
            <person name="Jarett J.K."/>
            <person name="Geller-Mcgrath D.E."/>
            <person name="Sieber C.M.K."/>
            <person name="Emerson J.B."/>
            <person name="Anantharaman K."/>
            <person name="Thomas B.C."/>
            <person name="Malmstrom R."/>
            <person name="Stieglmeier M."/>
            <person name="Klingl A."/>
            <person name="Woyke T."/>
            <person name="Ryan C.M."/>
            <person name="Banfield J.F."/>
        </authorList>
    </citation>
    <scope>NUCLEOTIDE SEQUENCE [LARGE SCALE GENOMIC DNA]</scope>
</reference>
<accession>A0A2M6XBE6</accession>